<feature type="domain" description="TonB-dependent receptor plug" evidence="16">
    <location>
        <begin position="135"/>
        <end position="244"/>
    </location>
</feature>
<feature type="region of interest" description="Disordered" evidence="13">
    <location>
        <begin position="100"/>
        <end position="120"/>
    </location>
</feature>
<comment type="caution">
    <text evidence="17">The sequence shown here is derived from an EMBL/GenBank/DDBJ whole genome shotgun (WGS) entry which is preliminary data.</text>
</comment>
<dbReference type="Pfam" id="PF00593">
    <property type="entry name" value="TonB_dep_Rec_b-barrel"/>
    <property type="match status" value="1"/>
</dbReference>
<dbReference type="InterPro" id="IPR036942">
    <property type="entry name" value="Beta-barrel_TonB_sf"/>
</dbReference>
<dbReference type="Proteomes" id="UP000197361">
    <property type="component" value="Unassembled WGS sequence"/>
</dbReference>
<reference evidence="17 18" key="1">
    <citation type="journal article" date="2010" name="Int. J. Syst. Evol. Microbiol.">
        <title>Sphingopyxis bauzanensis sp. nov., a psychrophilic bacterium isolated from soil.</title>
        <authorList>
            <person name="Zhang D.C."/>
            <person name="Liu H.C."/>
            <person name="Xin Y.H."/>
            <person name="Zhou Y.G."/>
            <person name="Schinner F."/>
            <person name="Margesin R."/>
        </authorList>
    </citation>
    <scope>NUCLEOTIDE SEQUENCE [LARGE SCALE GENOMIC DNA]</scope>
    <source>
        <strain evidence="17 18">DSM 22271</strain>
    </source>
</reference>
<dbReference type="PROSITE" id="PS52016">
    <property type="entry name" value="TONB_DEPENDENT_REC_3"/>
    <property type="match status" value="1"/>
</dbReference>
<evidence type="ECO:0000259" key="16">
    <source>
        <dbReference type="Pfam" id="PF07715"/>
    </source>
</evidence>
<keyword evidence="18" id="KW-1185">Reference proteome</keyword>
<evidence type="ECO:0000256" key="5">
    <source>
        <dbReference type="ARBA" id="ARBA00022692"/>
    </source>
</evidence>
<dbReference type="EMBL" id="NISK01000002">
    <property type="protein sequence ID" value="OWQ96784.1"/>
    <property type="molecule type" value="Genomic_DNA"/>
</dbReference>
<keyword evidence="5 11" id="KW-0812">Transmembrane</keyword>
<keyword evidence="3 11" id="KW-1134">Transmembrane beta strand</keyword>
<feature type="transmembrane region" description="Helical" evidence="14">
    <location>
        <begin position="12"/>
        <end position="35"/>
    </location>
</feature>
<evidence type="ECO:0000256" key="9">
    <source>
        <dbReference type="ARBA" id="ARBA00023136"/>
    </source>
</evidence>
<evidence type="ECO:0000259" key="15">
    <source>
        <dbReference type="Pfam" id="PF00593"/>
    </source>
</evidence>
<keyword evidence="8 12" id="KW-0798">TonB box</keyword>
<keyword evidence="6" id="KW-0408">Iron</keyword>
<dbReference type="InterPro" id="IPR039426">
    <property type="entry name" value="TonB-dep_rcpt-like"/>
</dbReference>
<dbReference type="SUPFAM" id="SSF56935">
    <property type="entry name" value="Porins"/>
    <property type="match status" value="1"/>
</dbReference>
<dbReference type="PANTHER" id="PTHR32552">
    <property type="entry name" value="FERRICHROME IRON RECEPTOR-RELATED"/>
    <property type="match status" value="1"/>
</dbReference>
<dbReference type="GO" id="GO:0006826">
    <property type="term" value="P:iron ion transport"/>
    <property type="evidence" value="ECO:0007669"/>
    <property type="project" value="UniProtKB-KW"/>
</dbReference>
<dbReference type="InterPro" id="IPR012910">
    <property type="entry name" value="Plug_dom"/>
</dbReference>
<evidence type="ECO:0000256" key="7">
    <source>
        <dbReference type="ARBA" id="ARBA00023065"/>
    </source>
</evidence>
<protein>
    <recommendedName>
        <fullName evidence="19">TonB-dependent receptor</fullName>
    </recommendedName>
</protein>
<dbReference type="PANTHER" id="PTHR32552:SF81">
    <property type="entry name" value="TONB-DEPENDENT OUTER MEMBRANE RECEPTOR"/>
    <property type="match status" value="1"/>
</dbReference>
<evidence type="ECO:0000313" key="18">
    <source>
        <dbReference type="Proteomes" id="UP000197361"/>
    </source>
</evidence>
<dbReference type="InterPro" id="IPR000531">
    <property type="entry name" value="Beta-barrel_TonB"/>
</dbReference>
<keyword evidence="4" id="KW-0410">Iron transport</keyword>
<dbReference type="AlphaFoldDB" id="A0A246JUL8"/>
<evidence type="ECO:0000256" key="8">
    <source>
        <dbReference type="ARBA" id="ARBA00023077"/>
    </source>
</evidence>
<comment type="similarity">
    <text evidence="11 12">Belongs to the TonB-dependent receptor family.</text>
</comment>
<evidence type="ECO:0000256" key="11">
    <source>
        <dbReference type="PROSITE-ProRule" id="PRU01360"/>
    </source>
</evidence>
<evidence type="ECO:0000313" key="17">
    <source>
        <dbReference type="EMBL" id="OWQ96784.1"/>
    </source>
</evidence>
<evidence type="ECO:0000256" key="14">
    <source>
        <dbReference type="SAM" id="Phobius"/>
    </source>
</evidence>
<keyword evidence="10 11" id="KW-0998">Cell outer membrane</keyword>
<name>A0A246JUL8_9SPHN</name>
<evidence type="ECO:0000256" key="13">
    <source>
        <dbReference type="SAM" id="MobiDB-lite"/>
    </source>
</evidence>
<dbReference type="Pfam" id="PF07715">
    <property type="entry name" value="Plug"/>
    <property type="match status" value="1"/>
</dbReference>
<dbReference type="Gene3D" id="2.40.170.20">
    <property type="entry name" value="TonB-dependent receptor, beta-barrel domain"/>
    <property type="match status" value="1"/>
</dbReference>
<evidence type="ECO:0000256" key="6">
    <source>
        <dbReference type="ARBA" id="ARBA00023004"/>
    </source>
</evidence>
<evidence type="ECO:0000256" key="1">
    <source>
        <dbReference type="ARBA" id="ARBA00004571"/>
    </source>
</evidence>
<comment type="subcellular location">
    <subcellularLocation>
        <location evidence="1 11">Cell outer membrane</location>
        <topology evidence="1 11">Multi-pass membrane protein</topology>
    </subcellularLocation>
</comment>
<accession>A0A246JUL8</accession>
<evidence type="ECO:0008006" key="19">
    <source>
        <dbReference type="Google" id="ProtNLM"/>
    </source>
</evidence>
<keyword evidence="14" id="KW-1133">Transmembrane helix</keyword>
<keyword evidence="7" id="KW-0406">Ion transport</keyword>
<organism evidence="17 18">
    <name type="scientific">Sphingopyxis bauzanensis</name>
    <dbReference type="NCBI Taxonomy" id="651663"/>
    <lineage>
        <taxon>Bacteria</taxon>
        <taxon>Pseudomonadati</taxon>
        <taxon>Pseudomonadota</taxon>
        <taxon>Alphaproteobacteria</taxon>
        <taxon>Sphingomonadales</taxon>
        <taxon>Sphingomonadaceae</taxon>
        <taxon>Sphingopyxis</taxon>
    </lineage>
</organism>
<dbReference type="CDD" id="cd01347">
    <property type="entry name" value="ligand_gated_channel"/>
    <property type="match status" value="1"/>
</dbReference>
<dbReference type="GO" id="GO:0009279">
    <property type="term" value="C:cell outer membrane"/>
    <property type="evidence" value="ECO:0007669"/>
    <property type="project" value="UniProtKB-SubCell"/>
</dbReference>
<evidence type="ECO:0000256" key="10">
    <source>
        <dbReference type="ARBA" id="ARBA00023237"/>
    </source>
</evidence>
<evidence type="ECO:0000256" key="2">
    <source>
        <dbReference type="ARBA" id="ARBA00022448"/>
    </source>
</evidence>
<keyword evidence="2 11" id="KW-0813">Transport</keyword>
<evidence type="ECO:0000256" key="12">
    <source>
        <dbReference type="RuleBase" id="RU003357"/>
    </source>
</evidence>
<evidence type="ECO:0000256" key="3">
    <source>
        <dbReference type="ARBA" id="ARBA00022452"/>
    </source>
</evidence>
<feature type="domain" description="TonB-dependent receptor-like beta-barrel" evidence="15">
    <location>
        <begin position="397"/>
        <end position="814"/>
    </location>
</feature>
<keyword evidence="9 11" id="KW-0472">Membrane</keyword>
<evidence type="ECO:0000256" key="4">
    <source>
        <dbReference type="ARBA" id="ARBA00022496"/>
    </source>
</evidence>
<sequence>MRSAQLRGTKRINGAVSAFVIVTVIQYMTLVPGLFRPMGGSGEHKGPYPVRTGRRRKALNCNPEINIIWEERIMRTSKLLLLAASVSALSVSTPGFAFQADGQEPATQDAATDDRPQSGGVEDIVVTARRVSESVQKVPLAITVVGTEQLTDSSVRGIKDLQGLAPAMSITTGNGGPSTANIAIRGQTQADSLLVTDPSVAVYLNEINLPRQIGLRSAFLDVDQVQVLKGPQGTLFGKNTTGGALLLRTKRPDLSEAGGYFQGSAGNLGTMQLTAAVGAPLIDGVLGVRFAGQIATKDGYGRNAIGQKLGDQYDRAARLSVLAEPTENLSVFLTADYSKLTSNGSVSRVTRLNPLAFSPSGAPLNGLASALNQAVAQLGLTRTVANYTTAYNLLQADMFPAGNRYDTKGVERVFAYLEIYGFSGDVSLDLGDVTLRSITGYRNTARNDQQDYDQSRFEIVRPRNFVYSDQFTQEVQLLASIGNLELIAGGFYSHEHGWEGSQTKQLGLINPASPSFANYYVTNESYAGFAQANYALTDTLKVTGGFRYTKVTQDVDIRSANALGCVVPIVVRPDPAICSAPFDLSSKKPSYLASIDWQATPDILLYAKTSSSFRGGGFNVRGGSSGGANPYIAFDPETATDYEIGFKGDLFDRKVRLNLAGYYTDYSDIQKSSLIVVNNTIVTVINNAAKGKIYGGEAELTWQPTPELTLNASGAWTHTEYTRFVEANGNDRSNEPFPVPEWQYTVSGKYSTPLGNGDLSLYAAWRWQDDVFFRGQALDQATTSQKAYGLLEGRLAYSLNSEPNVEIALWGKNLLDKTYRTNALDFDGSLGYNLAFLGEPRTVGVEVRIAFGGK</sequence>
<proteinExistence type="inferred from homology"/>
<gene>
    <name evidence="17" type="ORF">CDQ92_06570</name>
</gene>